<dbReference type="Pfam" id="PF00963">
    <property type="entry name" value="Cohesin"/>
    <property type="match status" value="1"/>
</dbReference>
<dbReference type="Gene3D" id="2.60.40.680">
    <property type="match status" value="1"/>
</dbReference>
<dbReference type="CDD" id="cd08547">
    <property type="entry name" value="Type_II_cohesin"/>
    <property type="match status" value="1"/>
</dbReference>
<dbReference type="Gene3D" id="2.60.40.10">
    <property type="entry name" value="Immunoglobulins"/>
    <property type="match status" value="1"/>
</dbReference>
<sequence length="249" mass="25382">MGKFRSKTIVLFLALGLLAMMVGAAPALATTAPSVSIDPPTQTAPAGDSFTIDVMVDAGTYSLLGWEVVVSYDSSAMTTSEAQVTGNNLLGGFEIGPTVEDGEVSYALASVTAVSGLSGLMMTIEFTIDEAATAGTYDLTISTEIIDENNDFVPGMVTNDGSVTILPLQTSTITATAGEGGTIEPSGVIEDLSISPSEVDIGEEVTISVLVTNTGSASGSYEVTLKIDGAVEASKEVTLNAGASKEVTF</sequence>
<dbReference type="GO" id="GO:0000272">
    <property type="term" value="P:polysaccharide catabolic process"/>
    <property type="evidence" value="ECO:0007669"/>
    <property type="project" value="InterPro"/>
</dbReference>
<feature type="domain" description="CARDB" evidence="2">
    <location>
        <begin position="192"/>
        <end position="249"/>
    </location>
</feature>
<dbReference type="EMBL" id="BARU01005313">
    <property type="protein sequence ID" value="GAH34511.1"/>
    <property type="molecule type" value="Genomic_DNA"/>
</dbReference>
<reference evidence="3" key="1">
    <citation type="journal article" date="2014" name="Front. Microbiol.">
        <title>High frequency of phylogenetically diverse reductive dehalogenase-homologous genes in deep subseafloor sedimentary metagenomes.</title>
        <authorList>
            <person name="Kawai M."/>
            <person name="Futagami T."/>
            <person name="Toyoda A."/>
            <person name="Takaki Y."/>
            <person name="Nishi S."/>
            <person name="Hori S."/>
            <person name="Arai W."/>
            <person name="Tsubouchi T."/>
            <person name="Morono Y."/>
            <person name="Uchiyama I."/>
            <person name="Ito T."/>
            <person name="Fujiyama A."/>
            <person name="Inagaki F."/>
            <person name="Takami H."/>
        </authorList>
    </citation>
    <scope>NUCLEOTIDE SEQUENCE</scope>
    <source>
        <strain evidence="3">Expedition CK06-06</strain>
    </source>
</reference>
<dbReference type="Pfam" id="PF07705">
    <property type="entry name" value="CARDB"/>
    <property type="match status" value="1"/>
</dbReference>
<dbReference type="SUPFAM" id="SSF49384">
    <property type="entry name" value="Carbohydrate-binding domain"/>
    <property type="match status" value="1"/>
</dbReference>
<organism evidence="3">
    <name type="scientific">marine sediment metagenome</name>
    <dbReference type="NCBI Taxonomy" id="412755"/>
    <lineage>
        <taxon>unclassified sequences</taxon>
        <taxon>metagenomes</taxon>
        <taxon>ecological metagenomes</taxon>
    </lineage>
</organism>
<dbReference type="GO" id="GO:0030246">
    <property type="term" value="F:carbohydrate binding"/>
    <property type="evidence" value="ECO:0007669"/>
    <property type="project" value="InterPro"/>
</dbReference>
<evidence type="ECO:0000313" key="3">
    <source>
        <dbReference type="EMBL" id="GAH34511.1"/>
    </source>
</evidence>
<dbReference type="AlphaFoldDB" id="X1EME4"/>
<accession>X1EME4</accession>
<dbReference type="InterPro" id="IPR011635">
    <property type="entry name" value="CARDB"/>
</dbReference>
<dbReference type="InterPro" id="IPR002102">
    <property type="entry name" value="Cohesin_dom"/>
</dbReference>
<dbReference type="InterPro" id="IPR008965">
    <property type="entry name" value="CBM2/CBM3_carb-bd_dom_sf"/>
</dbReference>
<evidence type="ECO:0000259" key="2">
    <source>
        <dbReference type="Pfam" id="PF07705"/>
    </source>
</evidence>
<feature type="domain" description="Cohesin" evidence="1">
    <location>
        <begin position="38"/>
        <end position="165"/>
    </location>
</feature>
<feature type="non-terminal residue" evidence="3">
    <location>
        <position position="249"/>
    </location>
</feature>
<name>X1EME4_9ZZZZ</name>
<evidence type="ECO:0000259" key="1">
    <source>
        <dbReference type="Pfam" id="PF00963"/>
    </source>
</evidence>
<gene>
    <name evidence="3" type="ORF">S03H2_10314</name>
</gene>
<proteinExistence type="predicted"/>
<protein>
    <recommendedName>
        <fullName evidence="4">Cohesin domain-containing protein</fullName>
    </recommendedName>
</protein>
<comment type="caution">
    <text evidence="3">The sequence shown here is derived from an EMBL/GenBank/DDBJ whole genome shotgun (WGS) entry which is preliminary data.</text>
</comment>
<evidence type="ECO:0008006" key="4">
    <source>
        <dbReference type="Google" id="ProtNLM"/>
    </source>
</evidence>
<dbReference type="InterPro" id="IPR013783">
    <property type="entry name" value="Ig-like_fold"/>
</dbReference>